<accession>A0A2N5N564</accession>
<dbReference type="AlphaFoldDB" id="A0A2N5N564"/>
<evidence type="ECO:0000313" key="3">
    <source>
        <dbReference type="Proteomes" id="UP000234789"/>
    </source>
</evidence>
<protein>
    <submittedName>
        <fullName evidence="2">Uncharacterized protein</fullName>
    </submittedName>
</protein>
<name>A0A2N5N564_9BACL</name>
<dbReference type="EMBL" id="NFEZ01000004">
    <property type="protein sequence ID" value="PLT45496.1"/>
    <property type="molecule type" value="Genomic_DNA"/>
</dbReference>
<organism evidence="2 3">
    <name type="scientific">Paenibacillus pasadenensis</name>
    <dbReference type="NCBI Taxonomy" id="217090"/>
    <lineage>
        <taxon>Bacteria</taxon>
        <taxon>Bacillati</taxon>
        <taxon>Bacillota</taxon>
        <taxon>Bacilli</taxon>
        <taxon>Bacillales</taxon>
        <taxon>Paenibacillaceae</taxon>
        <taxon>Paenibacillus</taxon>
    </lineage>
</organism>
<gene>
    <name evidence="2" type="ORF">B8V81_3927</name>
</gene>
<feature type="region of interest" description="Disordered" evidence="1">
    <location>
        <begin position="1"/>
        <end position="31"/>
    </location>
</feature>
<dbReference type="Proteomes" id="UP000234789">
    <property type="component" value="Unassembled WGS sequence"/>
</dbReference>
<dbReference type="RefSeq" id="WP_101808992.1">
    <property type="nucleotide sequence ID" value="NZ_NFEZ01000004.1"/>
</dbReference>
<sequence length="158" mass="16225">MSDDTKRKLRKEGAAAAGETPGIDGRQAGGAAAGELGGGLLEIRSSGAENWDLMRLPAADSLPVAASFEVAARAARLMSEELAERTLARTGQTPFEPSLQLVCEMLQDVLLGQQLLLDRLQELADSAEAGGIVEPAAIPYMSLGSIPPPAAGGGRASS</sequence>
<evidence type="ECO:0000256" key="1">
    <source>
        <dbReference type="SAM" id="MobiDB-lite"/>
    </source>
</evidence>
<evidence type="ECO:0000313" key="2">
    <source>
        <dbReference type="EMBL" id="PLT45496.1"/>
    </source>
</evidence>
<reference evidence="2 3" key="1">
    <citation type="submission" date="2017-05" db="EMBL/GenBank/DDBJ databases">
        <title>Functional genome analysis of Paenibacillus pasadenensis strain R16: insights on endophytic life style and antifungal activity.</title>
        <authorList>
            <person name="Passera A."/>
            <person name="Marcolungo L."/>
            <person name="Casati P."/>
            <person name="Brasca M."/>
            <person name="Quaglino F."/>
            <person name="Delledonne M."/>
        </authorList>
    </citation>
    <scope>NUCLEOTIDE SEQUENCE [LARGE SCALE GENOMIC DNA]</scope>
    <source>
        <strain evidence="2 3">R16</strain>
    </source>
</reference>
<comment type="caution">
    <text evidence="2">The sequence shown here is derived from an EMBL/GenBank/DDBJ whole genome shotgun (WGS) entry which is preliminary data.</text>
</comment>
<keyword evidence="3" id="KW-1185">Reference proteome</keyword>
<proteinExistence type="predicted"/>